<keyword evidence="6" id="KW-1133">Transmembrane helix</keyword>
<accession>A0AA39VNQ1</accession>
<evidence type="ECO:0008006" key="12">
    <source>
        <dbReference type="Google" id="ProtNLM"/>
    </source>
</evidence>
<dbReference type="GO" id="GO:0005506">
    <property type="term" value="F:iron ion binding"/>
    <property type="evidence" value="ECO:0007669"/>
    <property type="project" value="InterPro"/>
</dbReference>
<keyword evidence="4" id="KW-0812">Transmembrane</keyword>
<dbReference type="PROSITE" id="PS00086">
    <property type="entry name" value="CYTOCHROME_P450"/>
    <property type="match status" value="1"/>
</dbReference>
<name>A0AA39VNQ1_ACESA</name>
<evidence type="ECO:0000256" key="3">
    <source>
        <dbReference type="ARBA" id="ARBA00022617"/>
    </source>
</evidence>
<keyword evidence="5 8" id="KW-0479">Metal-binding</keyword>
<evidence type="ECO:0000256" key="9">
    <source>
        <dbReference type="RuleBase" id="RU000461"/>
    </source>
</evidence>
<reference evidence="10" key="2">
    <citation type="submission" date="2023-06" db="EMBL/GenBank/DDBJ databases">
        <authorList>
            <person name="Swenson N.G."/>
            <person name="Wegrzyn J.L."/>
            <person name="Mcevoy S.L."/>
        </authorList>
    </citation>
    <scope>NUCLEOTIDE SEQUENCE</scope>
    <source>
        <strain evidence="10">NS2018</strain>
        <tissue evidence="10">Leaf</tissue>
    </source>
</reference>
<dbReference type="InterPro" id="IPR001128">
    <property type="entry name" value="Cyt_P450"/>
</dbReference>
<organism evidence="10 11">
    <name type="scientific">Acer saccharum</name>
    <name type="common">Sugar maple</name>
    <dbReference type="NCBI Taxonomy" id="4024"/>
    <lineage>
        <taxon>Eukaryota</taxon>
        <taxon>Viridiplantae</taxon>
        <taxon>Streptophyta</taxon>
        <taxon>Embryophyta</taxon>
        <taxon>Tracheophyta</taxon>
        <taxon>Spermatophyta</taxon>
        <taxon>Magnoliopsida</taxon>
        <taxon>eudicotyledons</taxon>
        <taxon>Gunneridae</taxon>
        <taxon>Pentapetalae</taxon>
        <taxon>rosids</taxon>
        <taxon>malvids</taxon>
        <taxon>Sapindales</taxon>
        <taxon>Sapindaceae</taxon>
        <taxon>Hippocastanoideae</taxon>
        <taxon>Acereae</taxon>
        <taxon>Acer</taxon>
    </lineage>
</organism>
<dbReference type="Proteomes" id="UP001168877">
    <property type="component" value="Unassembled WGS sequence"/>
</dbReference>
<keyword evidence="9" id="KW-0560">Oxidoreductase</keyword>
<keyword evidence="9" id="KW-0503">Monooxygenase</keyword>
<dbReference type="GO" id="GO:0016020">
    <property type="term" value="C:membrane"/>
    <property type="evidence" value="ECO:0007669"/>
    <property type="project" value="UniProtKB-SubCell"/>
</dbReference>
<sequence length="105" mass="12028">MDPKVWENPMAFVPDRFLSNDINDGGKVFDITGSGEIKMMPFGAGRRICPGLGLAMLNLEYFVANLAWFFEWKIVDRVDVDLEEKHEFTVVMKNPLLAHVCPRLR</sequence>
<feature type="binding site" description="axial binding residue" evidence="8">
    <location>
        <position position="49"/>
    </location>
    <ligand>
        <name>heme</name>
        <dbReference type="ChEBI" id="CHEBI:30413"/>
    </ligand>
    <ligandPart>
        <name>Fe</name>
        <dbReference type="ChEBI" id="CHEBI:18248"/>
    </ligandPart>
</feature>
<evidence type="ECO:0000256" key="5">
    <source>
        <dbReference type="ARBA" id="ARBA00022723"/>
    </source>
</evidence>
<evidence type="ECO:0000256" key="2">
    <source>
        <dbReference type="ARBA" id="ARBA00004167"/>
    </source>
</evidence>
<gene>
    <name evidence="10" type="ORF">LWI29_023962</name>
</gene>
<dbReference type="Gene3D" id="1.10.630.10">
    <property type="entry name" value="Cytochrome P450"/>
    <property type="match status" value="1"/>
</dbReference>
<comment type="subcellular location">
    <subcellularLocation>
        <location evidence="2">Membrane</location>
        <topology evidence="2">Single-pass membrane protein</topology>
    </subcellularLocation>
</comment>
<comment type="cofactor">
    <cofactor evidence="1 8">
        <name>heme</name>
        <dbReference type="ChEBI" id="CHEBI:30413"/>
    </cofactor>
</comment>
<dbReference type="GO" id="GO:0020037">
    <property type="term" value="F:heme binding"/>
    <property type="evidence" value="ECO:0007669"/>
    <property type="project" value="InterPro"/>
</dbReference>
<dbReference type="InterPro" id="IPR017972">
    <property type="entry name" value="Cyt_P450_CS"/>
</dbReference>
<dbReference type="AlphaFoldDB" id="A0AA39VNQ1"/>
<keyword evidence="8 9" id="KW-0408">Iron</keyword>
<dbReference type="PANTHER" id="PTHR24298:SF800">
    <property type="entry name" value="CYTOCHROME P450 89A2-RELATED"/>
    <property type="match status" value="1"/>
</dbReference>
<evidence type="ECO:0000256" key="8">
    <source>
        <dbReference type="PIRSR" id="PIRSR602401-1"/>
    </source>
</evidence>
<evidence type="ECO:0000313" key="10">
    <source>
        <dbReference type="EMBL" id="KAK0592704.1"/>
    </source>
</evidence>
<dbReference type="EMBL" id="JAUESC010000380">
    <property type="protein sequence ID" value="KAK0592704.1"/>
    <property type="molecule type" value="Genomic_DNA"/>
</dbReference>
<dbReference type="Pfam" id="PF00067">
    <property type="entry name" value="p450"/>
    <property type="match status" value="1"/>
</dbReference>
<evidence type="ECO:0000313" key="11">
    <source>
        <dbReference type="Proteomes" id="UP001168877"/>
    </source>
</evidence>
<keyword evidence="11" id="KW-1185">Reference proteome</keyword>
<dbReference type="PRINTS" id="PR00463">
    <property type="entry name" value="EP450I"/>
</dbReference>
<evidence type="ECO:0000256" key="1">
    <source>
        <dbReference type="ARBA" id="ARBA00001971"/>
    </source>
</evidence>
<comment type="caution">
    <text evidence="10">The sequence shown here is derived from an EMBL/GenBank/DDBJ whole genome shotgun (WGS) entry which is preliminary data.</text>
</comment>
<dbReference type="SUPFAM" id="SSF48264">
    <property type="entry name" value="Cytochrome P450"/>
    <property type="match status" value="1"/>
</dbReference>
<protein>
    <recommendedName>
        <fullName evidence="12">Cytochrome P450</fullName>
    </recommendedName>
</protein>
<evidence type="ECO:0000256" key="6">
    <source>
        <dbReference type="ARBA" id="ARBA00022989"/>
    </source>
</evidence>
<evidence type="ECO:0000256" key="7">
    <source>
        <dbReference type="ARBA" id="ARBA00023136"/>
    </source>
</evidence>
<evidence type="ECO:0000256" key="4">
    <source>
        <dbReference type="ARBA" id="ARBA00022692"/>
    </source>
</evidence>
<keyword evidence="7" id="KW-0472">Membrane</keyword>
<dbReference type="InterPro" id="IPR002401">
    <property type="entry name" value="Cyt_P450_E_grp-I"/>
</dbReference>
<keyword evidence="3 8" id="KW-0349">Heme</keyword>
<dbReference type="PANTHER" id="PTHR24298">
    <property type="entry name" value="FLAVONOID 3'-MONOOXYGENASE-RELATED"/>
    <property type="match status" value="1"/>
</dbReference>
<dbReference type="InterPro" id="IPR036396">
    <property type="entry name" value="Cyt_P450_sf"/>
</dbReference>
<comment type="similarity">
    <text evidence="9">Belongs to the cytochrome P450 family.</text>
</comment>
<reference evidence="10" key="1">
    <citation type="journal article" date="2022" name="Plant J.">
        <title>Strategies of tolerance reflected in two North American maple genomes.</title>
        <authorList>
            <person name="McEvoy S.L."/>
            <person name="Sezen U.U."/>
            <person name="Trouern-Trend A."/>
            <person name="McMahon S.M."/>
            <person name="Schaberg P.G."/>
            <person name="Yang J."/>
            <person name="Wegrzyn J.L."/>
            <person name="Swenson N.G."/>
        </authorList>
    </citation>
    <scope>NUCLEOTIDE SEQUENCE</scope>
    <source>
        <strain evidence="10">NS2018</strain>
    </source>
</reference>
<dbReference type="InterPro" id="IPR051103">
    <property type="entry name" value="Plant_metabolite_P450s"/>
</dbReference>
<dbReference type="GO" id="GO:0016709">
    <property type="term" value="F:oxidoreductase activity, acting on paired donors, with incorporation or reduction of molecular oxygen, NAD(P)H as one donor, and incorporation of one atom of oxygen"/>
    <property type="evidence" value="ECO:0007669"/>
    <property type="project" value="TreeGrafter"/>
</dbReference>
<proteinExistence type="inferred from homology"/>